<evidence type="ECO:0000256" key="6">
    <source>
        <dbReference type="ARBA" id="ARBA00023315"/>
    </source>
</evidence>
<dbReference type="InterPro" id="IPR033719">
    <property type="entry name" value="NAGS_kin"/>
</dbReference>
<comment type="similarity">
    <text evidence="2 8">Belongs to the acetyltransferase family. ArgA subfamily.</text>
</comment>
<dbReference type="EMBL" id="CP013099">
    <property type="protein sequence ID" value="ALP52358.1"/>
    <property type="molecule type" value="Genomic_DNA"/>
</dbReference>
<dbReference type="GO" id="GO:0005737">
    <property type="term" value="C:cytoplasm"/>
    <property type="evidence" value="ECO:0007669"/>
    <property type="project" value="UniProtKB-SubCell"/>
</dbReference>
<keyword evidence="5 8" id="KW-0808">Transferase</keyword>
<dbReference type="GO" id="GO:0006526">
    <property type="term" value="P:L-arginine biosynthetic process"/>
    <property type="evidence" value="ECO:0007669"/>
    <property type="project" value="UniProtKB-UniRule"/>
</dbReference>
<comment type="subcellular location">
    <subcellularLocation>
        <location evidence="8">Cytoplasm</location>
    </subcellularLocation>
</comment>
<dbReference type="InterPro" id="IPR001048">
    <property type="entry name" value="Asp/Glu/Uridylate_kinase"/>
</dbReference>
<evidence type="ECO:0000259" key="9">
    <source>
        <dbReference type="PROSITE" id="PS51186"/>
    </source>
</evidence>
<dbReference type="AlphaFoldDB" id="A0A0S2TB39"/>
<dbReference type="SUPFAM" id="SSF55729">
    <property type="entry name" value="Acyl-CoA N-acyltransferases (Nat)"/>
    <property type="match status" value="1"/>
</dbReference>
<sequence>MSSVADGNKQAFIHWFRQSSPYIHAFRGRTFVLAFDGAAVADCNFHSLVHDIALLNSLGIRLVLVHGARPQIEQRVNQQGAQIDYVNGLRITDDIALACVKQAVGSVRVEIEAQLSMGVANSPMAGARIRVASGNYVTAQPLGVRDGVDYCHTGQVRRIDATAIQQRLDDGAIVLASPLGYSPTGETFNLTANEVATAIAVALQADKLMFLTEGDGIHDAEQRLMRELNTEQAQQLLQRQQISDDELAYLRHAVQACRRGVTRTHLIDRRIDGCLLQELFTRDGIGTLITAGQFEATRQANIDDVGGILSLIKPLEESGVLVRRSREQLELEIDHFIVVERDGTVVACAALYPYTDEQVAELACLAVHPDYRKANRGGELLAYTEKVAKARNIERMFVLTTQTAHWFQERGYAAGDIDNLPVQRKSLYNYQRRSKVFIKQLGA</sequence>
<dbReference type="Proteomes" id="UP000055136">
    <property type="component" value="Chromosome"/>
</dbReference>
<evidence type="ECO:0000256" key="3">
    <source>
        <dbReference type="ARBA" id="ARBA00022571"/>
    </source>
</evidence>
<dbReference type="CDD" id="cd04237">
    <property type="entry name" value="AAK_NAGS-ABP"/>
    <property type="match status" value="1"/>
</dbReference>
<dbReference type="NCBIfam" id="NF003641">
    <property type="entry name" value="PRK05279.1"/>
    <property type="match status" value="1"/>
</dbReference>
<dbReference type="Gene3D" id="3.40.630.30">
    <property type="match status" value="1"/>
</dbReference>
<evidence type="ECO:0000256" key="8">
    <source>
        <dbReference type="HAMAP-Rule" id="MF_01105"/>
    </source>
</evidence>
<comment type="catalytic activity">
    <reaction evidence="7 8">
        <text>L-glutamate + acetyl-CoA = N-acetyl-L-glutamate + CoA + H(+)</text>
        <dbReference type="Rhea" id="RHEA:24292"/>
        <dbReference type="ChEBI" id="CHEBI:15378"/>
        <dbReference type="ChEBI" id="CHEBI:29985"/>
        <dbReference type="ChEBI" id="CHEBI:44337"/>
        <dbReference type="ChEBI" id="CHEBI:57287"/>
        <dbReference type="ChEBI" id="CHEBI:57288"/>
        <dbReference type="EC" id="2.3.1.1"/>
    </reaction>
</comment>
<evidence type="ECO:0000313" key="11">
    <source>
        <dbReference type="Proteomes" id="UP000055136"/>
    </source>
</evidence>
<dbReference type="Pfam" id="PF00696">
    <property type="entry name" value="AA_kinase"/>
    <property type="match status" value="1"/>
</dbReference>
<organism evidence="10 11">
    <name type="scientific">Candidatus Tenderia electrophaga</name>
    <dbReference type="NCBI Taxonomy" id="1748243"/>
    <lineage>
        <taxon>Bacteria</taxon>
        <taxon>Pseudomonadati</taxon>
        <taxon>Pseudomonadota</taxon>
        <taxon>Gammaproteobacteria</taxon>
        <taxon>Candidatus Tenderiales</taxon>
        <taxon>Candidatus Tenderiaceae</taxon>
        <taxon>Candidatus Tenderia</taxon>
    </lineage>
</organism>
<comment type="pathway">
    <text evidence="1 8">Amino-acid biosynthesis; L-arginine biosynthesis; N(2)-acetyl-L-ornithine from L-glutamate: step 1/4.</text>
</comment>
<dbReference type="NCBIfam" id="TIGR01890">
    <property type="entry name" value="N-Ac-Glu-synth"/>
    <property type="match status" value="1"/>
</dbReference>
<proteinExistence type="inferred from homology"/>
<dbReference type="Gene3D" id="3.40.1160.10">
    <property type="entry name" value="Acetylglutamate kinase-like"/>
    <property type="match status" value="1"/>
</dbReference>
<accession>A0A0S2TB39</accession>
<dbReference type="PIRSF" id="PIRSF000423">
    <property type="entry name" value="ArgA"/>
    <property type="match status" value="1"/>
</dbReference>
<dbReference type="UniPathway" id="UPA00068">
    <property type="reaction ID" value="UER00106"/>
</dbReference>
<dbReference type="InterPro" id="IPR000182">
    <property type="entry name" value="GNAT_dom"/>
</dbReference>
<dbReference type="InterPro" id="IPR036393">
    <property type="entry name" value="AceGlu_kinase-like_sf"/>
</dbReference>
<keyword evidence="8" id="KW-0963">Cytoplasm</keyword>
<keyword evidence="3 8" id="KW-0055">Arginine biosynthesis</keyword>
<protein>
    <recommendedName>
        <fullName evidence="8">Amino-acid acetyltransferase</fullName>
        <ecNumber evidence="8">2.3.1.1</ecNumber>
    </recommendedName>
    <alternativeName>
        <fullName evidence="8">N-acetylglutamate synthase</fullName>
        <shortName evidence="8">AGS</shortName>
        <shortName evidence="8">NAGS</shortName>
    </alternativeName>
</protein>
<dbReference type="HAMAP" id="MF_01105">
    <property type="entry name" value="N_acetyl_glu_synth"/>
    <property type="match status" value="1"/>
</dbReference>
<feature type="domain" description="N-acetyltransferase" evidence="9">
    <location>
        <begin position="295"/>
        <end position="434"/>
    </location>
</feature>
<reference evidence="10" key="1">
    <citation type="submission" date="2015-10" db="EMBL/GenBank/DDBJ databases">
        <title>Description of Candidatus Tenderia electrophaga gen. nov, sp. nov., an Uncultivated Electroautotroph from a Biocathode Enrichment.</title>
        <authorList>
            <person name="Eddie B.J."/>
            <person name="Malanoski A.P."/>
            <person name="Wang Z."/>
            <person name="Hall R.J."/>
            <person name="Oh S.D."/>
            <person name="Heiner C."/>
            <person name="Lin B."/>
            <person name="Strycharz-Glaven S.M."/>
        </authorList>
    </citation>
    <scope>NUCLEOTIDE SEQUENCE [LARGE SCALE GENOMIC DNA]</scope>
    <source>
        <strain evidence="10">NRL1</strain>
    </source>
</reference>
<keyword evidence="6 8" id="KW-0012">Acyltransferase</keyword>
<evidence type="ECO:0000313" key="10">
    <source>
        <dbReference type="EMBL" id="ALP52358.1"/>
    </source>
</evidence>
<dbReference type="EC" id="2.3.1.1" evidence="8"/>
<evidence type="ECO:0000256" key="7">
    <source>
        <dbReference type="ARBA" id="ARBA00048372"/>
    </source>
</evidence>
<keyword evidence="4 8" id="KW-0028">Amino-acid biosynthesis</keyword>
<evidence type="ECO:0000256" key="4">
    <source>
        <dbReference type="ARBA" id="ARBA00022605"/>
    </source>
</evidence>
<dbReference type="InterPro" id="IPR010167">
    <property type="entry name" value="NH2A_AcTrfase"/>
</dbReference>
<keyword evidence="11" id="KW-1185">Reference proteome</keyword>
<evidence type="ECO:0000256" key="5">
    <source>
        <dbReference type="ARBA" id="ARBA00022679"/>
    </source>
</evidence>
<dbReference type="KEGG" id="tee:Tel_03930"/>
<evidence type="ECO:0000256" key="2">
    <source>
        <dbReference type="ARBA" id="ARBA00009145"/>
    </source>
</evidence>
<name>A0A0S2TB39_9GAMM</name>
<gene>
    <name evidence="8" type="primary">argA</name>
    <name evidence="10" type="ORF">Tel_03930</name>
</gene>
<dbReference type="GO" id="GO:0004042">
    <property type="term" value="F:L-glutamate N-acetyltransferase activity"/>
    <property type="evidence" value="ECO:0007669"/>
    <property type="project" value="UniProtKB-UniRule"/>
</dbReference>
<evidence type="ECO:0000256" key="1">
    <source>
        <dbReference type="ARBA" id="ARBA00004925"/>
    </source>
</evidence>
<dbReference type="STRING" id="1748243.Tel_03930"/>
<dbReference type="CDD" id="cd04301">
    <property type="entry name" value="NAT_SF"/>
    <property type="match status" value="1"/>
</dbReference>
<dbReference type="PANTHER" id="PTHR30602">
    <property type="entry name" value="AMINO-ACID ACETYLTRANSFERASE"/>
    <property type="match status" value="1"/>
</dbReference>
<comment type="miscellaneous">
    <text evidence="8">In bacteria which possess the bifunctional enzyme ornithine acetyltransferase/N-acetylglutamate synthase (ArgJ), ArgA fulfills an anaplerotic role.</text>
</comment>
<dbReference type="InterPro" id="IPR016181">
    <property type="entry name" value="Acyl_CoA_acyltransferase"/>
</dbReference>
<dbReference type="Pfam" id="PF00583">
    <property type="entry name" value="Acetyltransf_1"/>
    <property type="match status" value="1"/>
</dbReference>
<dbReference type="SUPFAM" id="SSF53633">
    <property type="entry name" value="Carbamate kinase-like"/>
    <property type="match status" value="1"/>
</dbReference>
<dbReference type="PANTHER" id="PTHR30602:SF12">
    <property type="entry name" value="AMINO-ACID ACETYLTRANSFERASE NAGS1, CHLOROPLASTIC-RELATED"/>
    <property type="match status" value="1"/>
</dbReference>
<dbReference type="PROSITE" id="PS51186">
    <property type="entry name" value="GNAT"/>
    <property type="match status" value="1"/>
</dbReference>